<proteinExistence type="predicted"/>
<dbReference type="RefSeq" id="WP_006273401.1">
    <property type="nucleotide sequence ID" value="NZ_GL883078.1"/>
</dbReference>
<gene>
    <name evidence="2" type="ORF">ABI_26200</name>
</gene>
<accession>F4QPE7</accession>
<dbReference type="eggNOG" id="ENOG5031GKB">
    <property type="taxonomic scope" value="Bacteria"/>
</dbReference>
<dbReference type="OrthoDB" id="7170995at2"/>
<organism evidence="2 3">
    <name type="scientific">Asticcacaulis biprosthecium C19</name>
    <dbReference type="NCBI Taxonomy" id="715226"/>
    <lineage>
        <taxon>Bacteria</taxon>
        <taxon>Pseudomonadati</taxon>
        <taxon>Pseudomonadota</taxon>
        <taxon>Alphaproteobacteria</taxon>
        <taxon>Caulobacterales</taxon>
        <taxon>Caulobacteraceae</taxon>
        <taxon>Asticcacaulis</taxon>
    </lineage>
</organism>
<reference evidence="3" key="1">
    <citation type="submission" date="2011-03" db="EMBL/GenBank/DDBJ databases">
        <title>Draft genome sequence of Brevundimonas diminuta.</title>
        <authorList>
            <person name="Brown P.J.B."/>
            <person name="Buechlein A."/>
            <person name="Hemmerich C."/>
            <person name="Brun Y.V."/>
        </authorList>
    </citation>
    <scope>NUCLEOTIDE SEQUENCE [LARGE SCALE GENOMIC DNA]</scope>
    <source>
        <strain evidence="3">C19</strain>
    </source>
</reference>
<dbReference type="Pfam" id="PF16252">
    <property type="entry name" value="DUF4908"/>
    <property type="match status" value="1"/>
</dbReference>
<evidence type="ECO:0000313" key="3">
    <source>
        <dbReference type="Proteomes" id="UP000006512"/>
    </source>
</evidence>
<dbReference type="Proteomes" id="UP000006512">
    <property type="component" value="Unassembled WGS sequence"/>
</dbReference>
<feature type="region of interest" description="Disordered" evidence="1">
    <location>
        <begin position="21"/>
        <end position="41"/>
    </location>
</feature>
<dbReference type="AlphaFoldDB" id="F4QPE7"/>
<dbReference type="HOGENOM" id="CLU_092322_0_0_5"/>
<evidence type="ECO:0008006" key="4">
    <source>
        <dbReference type="Google" id="ProtNLM"/>
    </source>
</evidence>
<dbReference type="InterPro" id="IPR032591">
    <property type="entry name" value="DUF4908"/>
</dbReference>
<evidence type="ECO:0000256" key="1">
    <source>
        <dbReference type="SAM" id="MobiDB-lite"/>
    </source>
</evidence>
<name>F4QPE7_9CAUL</name>
<evidence type="ECO:0000313" key="2">
    <source>
        <dbReference type="EMBL" id="EGF91205.1"/>
    </source>
</evidence>
<dbReference type="EMBL" id="GL883078">
    <property type="protein sequence ID" value="EGF91205.1"/>
    <property type="molecule type" value="Genomic_DNA"/>
</dbReference>
<protein>
    <recommendedName>
        <fullName evidence="4">DUF4908 domain-containing protein</fullName>
    </recommendedName>
</protein>
<keyword evidence="3" id="KW-1185">Reference proteome</keyword>
<sequence length="242" mass="26070">MFLTGTGAAQAQSLQQRMFGKDQDGRANAGPSVARFESDDGETFILDESGRQPLLRFEGDTEVWSLTVTQGAKGDRIYKNDVGQPVLKSTRWGGMILFTDERPTGDPVAMSGKADAFRQPRMSPALLWQTLAKGSKRVSQALGRLVPFEAPNVTPGADALYAQAADVTSSALVQVALQSKGKQRLTGVESVQFVEGRPPSATLTNGVLVMKLDTSRGNWGGHVSSKRIVNVILTSYSVAERR</sequence>